<dbReference type="STRING" id="101091.A0A1C7N6F3"/>
<evidence type="ECO:0000313" key="5">
    <source>
        <dbReference type="Proteomes" id="UP000093000"/>
    </source>
</evidence>
<dbReference type="Proteomes" id="UP000093000">
    <property type="component" value="Unassembled WGS sequence"/>
</dbReference>
<evidence type="ECO:0000256" key="3">
    <source>
        <dbReference type="SAM" id="SignalP"/>
    </source>
</evidence>
<dbReference type="EMBL" id="LUGH01000541">
    <property type="protein sequence ID" value="OBZ84206.1"/>
    <property type="molecule type" value="Genomic_DNA"/>
</dbReference>
<evidence type="ECO:0000313" key="4">
    <source>
        <dbReference type="EMBL" id="OBZ84206.1"/>
    </source>
</evidence>
<keyword evidence="3" id="KW-0732">Signal</keyword>
<dbReference type="PANTHER" id="PTHR46093:SF18">
    <property type="entry name" value="FIBRONECTIN TYPE-III DOMAIN-CONTAINING PROTEIN"/>
    <property type="match status" value="1"/>
</dbReference>
<evidence type="ECO:0000256" key="2">
    <source>
        <dbReference type="ARBA" id="ARBA00022737"/>
    </source>
</evidence>
<comment type="caution">
    <text evidence="4">The sequence shown here is derived from an EMBL/GenBank/DDBJ whole genome shotgun (WGS) entry which is preliminary data.</text>
</comment>
<reference evidence="4 5" key="1">
    <citation type="submission" date="2016-03" db="EMBL/GenBank/DDBJ databases">
        <title>Choanephora cucurbitarum.</title>
        <authorList>
            <person name="Min B."/>
            <person name="Park H."/>
            <person name="Park J.-H."/>
            <person name="Shin H.-D."/>
            <person name="Choi I.-G."/>
        </authorList>
    </citation>
    <scope>NUCLEOTIDE SEQUENCE [LARGE SCALE GENOMIC DNA]</scope>
    <source>
        <strain evidence="4 5">KUS-F28377</strain>
    </source>
</reference>
<keyword evidence="5" id="KW-1185">Reference proteome</keyword>
<dbReference type="InParanoid" id="A0A1C7N6F3"/>
<dbReference type="AlphaFoldDB" id="A0A1C7N6F3"/>
<dbReference type="Pfam" id="PF24681">
    <property type="entry name" value="Kelch_KLHDC2_KLHL20_DRC7"/>
    <property type="match status" value="1"/>
</dbReference>
<gene>
    <name evidence="4" type="primary">HCFC2</name>
    <name evidence="4" type="ORF">A0J61_07743</name>
</gene>
<keyword evidence="1" id="KW-0880">Kelch repeat</keyword>
<dbReference type="OrthoDB" id="2363417at2759"/>
<protein>
    <submittedName>
        <fullName evidence="4">Host cell factor 2</fullName>
    </submittedName>
</protein>
<dbReference type="Gene3D" id="2.120.10.80">
    <property type="entry name" value="Kelch-type beta propeller"/>
    <property type="match status" value="2"/>
</dbReference>
<name>A0A1C7N6F3_9FUNG</name>
<dbReference type="SUPFAM" id="SSF117281">
    <property type="entry name" value="Kelch motif"/>
    <property type="match status" value="1"/>
</dbReference>
<evidence type="ECO:0000256" key="1">
    <source>
        <dbReference type="ARBA" id="ARBA00022441"/>
    </source>
</evidence>
<sequence length="427" mass="47075">MLTFRLLFVSASLFLVDAIVPTARYNGGCVAIRNQMFCYGGTENRQTSTNHYTLDLSTDFTVADSIKAWNTVDPGNYQVEPNSLFSIVPLNDSYLIHGGLGYASSTKFIKNVTTLYNVTAKSWSTVQAANQSLIMPSREGTSTLDSHNQLWVWGGLSDNVTNTNVTHTTYHEEFQTLDMNTLTWSLPTNITKTSSLSPRIAHTATLSKSGDVIYFIGGLQVSNGYQLSYAPMNDILQFNITNQTWSLHHSPGNTTIPSPRRLHSATAIPDTDLIFIYGGSVTDGAGTVSDYMYTLNTTSYVYTPVHATNSNQAKAGPRFGHSAVLYDKRSLFIIFGADELGSLRNDFAVLDIKNWNWVETFKADSNYPTPSSQNPPSTISNKPANTATFASSGSSSSLNNSDQVFIKFNYMKTLYFIIGITLLFSFF</sequence>
<keyword evidence="2" id="KW-0677">Repeat</keyword>
<feature type="signal peptide" evidence="3">
    <location>
        <begin position="1"/>
        <end position="18"/>
    </location>
</feature>
<accession>A0A1C7N6F3</accession>
<dbReference type="InterPro" id="IPR015915">
    <property type="entry name" value="Kelch-typ_b-propeller"/>
</dbReference>
<proteinExistence type="predicted"/>
<feature type="chain" id="PRO_5008889507" evidence="3">
    <location>
        <begin position="19"/>
        <end position="427"/>
    </location>
</feature>
<dbReference type="PANTHER" id="PTHR46093">
    <property type="entry name" value="ACYL-COA-BINDING DOMAIN-CONTAINING PROTEIN 5"/>
    <property type="match status" value="1"/>
</dbReference>
<organism evidence="4 5">
    <name type="scientific">Choanephora cucurbitarum</name>
    <dbReference type="NCBI Taxonomy" id="101091"/>
    <lineage>
        <taxon>Eukaryota</taxon>
        <taxon>Fungi</taxon>
        <taxon>Fungi incertae sedis</taxon>
        <taxon>Mucoromycota</taxon>
        <taxon>Mucoromycotina</taxon>
        <taxon>Mucoromycetes</taxon>
        <taxon>Mucorales</taxon>
        <taxon>Mucorineae</taxon>
        <taxon>Choanephoraceae</taxon>
        <taxon>Choanephoroideae</taxon>
        <taxon>Choanephora</taxon>
    </lineage>
</organism>